<dbReference type="GO" id="GO:0006564">
    <property type="term" value="P:L-serine biosynthetic process"/>
    <property type="evidence" value="ECO:0007669"/>
    <property type="project" value="UniProtKB-KW"/>
</dbReference>
<evidence type="ECO:0000256" key="6">
    <source>
        <dbReference type="ARBA" id="ARBA00022801"/>
    </source>
</evidence>
<dbReference type="GO" id="GO:0005737">
    <property type="term" value="C:cytoplasm"/>
    <property type="evidence" value="ECO:0007669"/>
    <property type="project" value="TreeGrafter"/>
</dbReference>
<keyword evidence="7" id="KW-0460">Magnesium</keyword>
<keyword evidence="13" id="KW-1185">Reference proteome</keyword>
<dbReference type="Gene3D" id="3.40.50.1000">
    <property type="entry name" value="HAD superfamily/HAD-like"/>
    <property type="match status" value="1"/>
</dbReference>
<evidence type="ECO:0000313" key="12">
    <source>
        <dbReference type="EMBL" id="QDT36548.1"/>
    </source>
</evidence>
<evidence type="ECO:0000256" key="1">
    <source>
        <dbReference type="ARBA" id="ARBA00001946"/>
    </source>
</evidence>
<dbReference type="GO" id="GO:0036424">
    <property type="term" value="F:L-phosphoserine phosphatase activity"/>
    <property type="evidence" value="ECO:0007669"/>
    <property type="project" value="TreeGrafter"/>
</dbReference>
<comment type="catalytic activity">
    <reaction evidence="9">
        <text>O-phospho-L-serine + H2O = L-serine + phosphate</text>
        <dbReference type="Rhea" id="RHEA:21208"/>
        <dbReference type="ChEBI" id="CHEBI:15377"/>
        <dbReference type="ChEBI" id="CHEBI:33384"/>
        <dbReference type="ChEBI" id="CHEBI:43474"/>
        <dbReference type="ChEBI" id="CHEBI:57524"/>
        <dbReference type="EC" id="3.1.3.3"/>
    </reaction>
</comment>
<evidence type="ECO:0000256" key="4">
    <source>
        <dbReference type="ARBA" id="ARBA00022605"/>
    </source>
</evidence>
<evidence type="ECO:0000313" key="13">
    <source>
        <dbReference type="Proteomes" id="UP000317318"/>
    </source>
</evidence>
<keyword evidence="6 12" id="KW-0378">Hydrolase</keyword>
<reference evidence="12 13" key="1">
    <citation type="submission" date="2019-02" db="EMBL/GenBank/DDBJ databases">
        <title>Deep-cultivation of Planctomycetes and their phenomic and genomic characterization uncovers novel biology.</title>
        <authorList>
            <person name="Wiegand S."/>
            <person name="Jogler M."/>
            <person name="Boedeker C."/>
            <person name="Pinto D."/>
            <person name="Vollmers J."/>
            <person name="Rivas-Marin E."/>
            <person name="Kohn T."/>
            <person name="Peeters S.H."/>
            <person name="Heuer A."/>
            <person name="Rast P."/>
            <person name="Oberbeckmann S."/>
            <person name="Bunk B."/>
            <person name="Jeske O."/>
            <person name="Meyerdierks A."/>
            <person name="Storesund J.E."/>
            <person name="Kallscheuer N."/>
            <person name="Luecker S."/>
            <person name="Lage O.M."/>
            <person name="Pohl T."/>
            <person name="Merkel B.J."/>
            <person name="Hornburger P."/>
            <person name="Mueller R.-W."/>
            <person name="Bruemmer F."/>
            <person name="Labrenz M."/>
            <person name="Spormann A.M."/>
            <person name="Op den Camp H."/>
            <person name="Overmann J."/>
            <person name="Amann R."/>
            <person name="Jetten M.S.M."/>
            <person name="Mascher T."/>
            <person name="Medema M.H."/>
            <person name="Devos D.P."/>
            <person name="Kaster A.-K."/>
            <person name="Ovreas L."/>
            <person name="Rohde M."/>
            <person name="Galperin M.Y."/>
            <person name="Jogler C."/>
        </authorList>
    </citation>
    <scope>NUCLEOTIDE SEQUENCE [LARGE SCALE GENOMIC DNA]</scope>
    <source>
        <strain evidence="12 13">Pan189</strain>
    </source>
</reference>
<dbReference type="EC" id="3.1.3.3" evidence="3"/>
<evidence type="ECO:0000256" key="3">
    <source>
        <dbReference type="ARBA" id="ARBA00012640"/>
    </source>
</evidence>
<dbReference type="KEGG" id="svp:Pan189_09080"/>
<keyword evidence="4" id="KW-0028">Amino-acid biosynthesis</keyword>
<evidence type="ECO:0000256" key="9">
    <source>
        <dbReference type="ARBA" id="ARBA00048138"/>
    </source>
</evidence>
<accession>A0A517QY70</accession>
<evidence type="ECO:0000256" key="8">
    <source>
        <dbReference type="ARBA" id="ARBA00023299"/>
    </source>
</evidence>
<dbReference type="PANTHER" id="PTHR43344">
    <property type="entry name" value="PHOSPHOSERINE PHOSPHATASE"/>
    <property type="match status" value="1"/>
</dbReference>
<name>A0A517QY70_9PLAN</name>
<comment type="pathway">
    <text evidence="2">Amino-acid biosynthesis; L-serine biosynthesis; L-serine from 3-phospho-D-glycerate: step 3/3.</text>
</comment>
<keyword evidence="5" id="KW-0479">Metal-binding</keyword>
<feature type="signal peptide" evidence="11">
    <location>
        <begin position="1"/>
        <end position="23"/>
    </location>
</feature>
<dbReference type="GO" id="GO:0000287">
    <property type="term" value="F:magnesium ion binding"/>
    <property type="evidence" value="ECO:0007669"/>
    <property type="project" value="TreeGrafter"/>
</dbReference>
<feature type="chain" id="PRO_5021770769" description="phosphoserine phosphatase" evidence="11">
    <location>
        <begin position="24"/>
        <end position="335"/>
    </location>
</feature>
<dbReference type="EMBL" id="CP036268">
    <property type="protein sequence ID" value="QDT36548.1"/>
    <property type="molecule type" value="Genomic_DNA"/>
</dbReference>
<evidence type="ECO:0000256" key="2">
    <source>
        <dbReference type="ARBA" id="ARBA00005135"/>
    </source>
</evidence>
<dbReference type="AlphaFoldDB" id="A0A517QY70"/>
<dbReference type="Pfam" id="PF12710">
    <property type="entry name" value="HAD"/>
    <property type="match status" value="1"/>
</dbReference>
<evidence type="ECO:0000256" key="10">
    <source>
        <dbReference type="ARBA" id="ARBA00048523"/>
    </source>
</evidence>
<dbReference type="InterPro" id="IPR050582">
    <property type="entry name" value="HAD-like_SerB"/>
</dbReference>
<comment type="cofactor">
    <cofactor evidence="1">
        <name>Mg(2+)</name>
        <dbReference type="ChEBI" id="CHEBI:18420"/>
    </cofactor>
</comment>
<dbReference type="InterPro" id="IPR023214">
    <property type="entry name" value="HAD_sf"/>
</dbReference>
<protein>
    <recommendedName>
        <fullName evidence="3">phosphoserine phosphatase</fullName>
        <ecNumber evidence="3">3.1.3.3</ecNumber>
    </recommendedName>
</protein>
<comment type="catalytic activity">
    <reaction evidence="10">
        <text>O-phospho-D-serine + H2O = D-serine + phosphate</text>
        <dbReference type="Rhea" id="RHEA:24873"/>
        <dbReference type="ChEBI" id="CHEBI:15377"/>
        <dbReference type="ChEBI" id="CHEBI:35247"/>
        <dbReference type="ChEBI" id="CHEBI:43474"/>
        <dbReference type="ChEBI" id="CHEBI:58680"/>
        <dbReference type="EC" id="3.1.3.3"/>
    </reaction>
</comment>
<evidence type="ECO:0000256" key="5">
    <source>
        <dbReference type="ARBA" id="ARBA00022723"/>
    </source>
</evidence>
<evidence type="ECO:0000256" key="7">
    <source>
        <dbReference type="ARBA" id="ARBA00022842"/>
    </source>
</evidence>
<dbReference type="OrthoDB" id="9799365at2"/>
<evidence type="ECO:0000256" key="11">
    <source>
        <dbReference type="SAM" id="SignalP"/>
    </source>
</evidence>
<dbReference type="SUPFAM" id="SSF56784">
    <property type="entry name" value="HAD-like"/>
    <property type="match status" value="1"/>
</dbReference>
<dbReference type="InterPro" id="IPR036412">
    <property type="entry name" value="HAD-like_sf"/>
</dbReference>
<sequence precursor="true">MNQFATPIAVSLLFVGCWCHALVAEESTQPLPSWNDNATKQSIVDFVEQATTEGSEGFIPPAERIAVFDNDGTLWCEQPAYVQLVFAIDRIKAMAEAHPEWKNEEPYKSVLEGDMASLKKLGKPGLAKIIAATHSGMSVDEFRSIVNEWIASARHPETGLLYTEMTYQPMVELLAFLRANGFKTYIVTGGGVDFVRAWCEEVYGIPPEQVVGSRGKYKFDQRYGQPVLMKLPQIDLIDDGPGKPVGIQQVIGRRPVIAGGNSDGDLQMLQWAANTVGPGMAILIHHTDATREYAYDRDSLIGRSDKALDEAEKHGWLIVDMRRDWNKIFPRETLD</sequence>
<keyword evidence="8" id="KW-0718">Serine biosynthesis</keyword>
<dbReference type="Proteomes" id="UP000317318">
    <property type="component" value="Chromosome"/>
</dbReference>
<proteinExistence type="predicted"/>
<dbReference type="RefSeq" id="WP_145362749.1">
    <property type="nucleotide sequence ID" value="NZ_CP036268.1"/>
</dbReference>
<keyword evidence="11" id="KW-0732">Signal</keyword>
<dbReference type="PANTHER" id="PTHR43344:SF2">
    <property type="entry name" value="PHOSPHOSERINE PHOSPHATASE"/>
    <property type="match status" value="1"/>
</dbReference>
<gene>
    <name evidence="12" type="ORF">Pan189_09080</name>
</gene>
<organism evidence="12 13">
    <name type="scientific">Stratiformator vulcanicus</name>
    <dbReference type="NCBI Taxonomy" id="2527980"/>
    <lineage>
        <taxon>Bacteria</taxon>
        <taxon>Pseudomonadati</taxon>
        <taxon>Planctomycetota</taxon>
        <taxon>Planctomycetia</taxon>
        <taxon>Planctomycetales</taxon>
        <taxon>Planctomycetaceae</taxon>
        <taxon>Stratiformator</taxon>
    </lineage>
</organism>